<evidence type="ECO:0000313" key="1">
    <source>
        <dbReference type="EMBL" id="TGO02516.1"/>
    </source>
</evidence>
<comment type="caution">
    <text evidence="1">The sequence shown here is derived from an EMBL/GenBank/DDBJ whole genome shotgun (WGS) entry which is preliminary data.</text>
</comment>
<accession>A0A4E0RFR3</accession>
<evidence type="ECO:0000313" key="2">
    <source>
        <dbReference type="Proteomes" id="UP000030428"/>
    </source>
</evidence>
<organism evidence="1 2">
    <name type="scientific">Candidatus Thiomargarita nelsonii</name>
    <dbReference type="NCBI Taxonomy" id="1003181"/>
    <lineage>
        <taxon>Bacteria</taxon>
        <taxon>Pseudomonadati</taxon>
        <taxon>Pseudomonadota</taxon>
        <taxon>Gammaproteobacteria</taxon>
        <taxon>Thiotrichales</taxon>
        <taxon>Thiotrichaceae</taxon>
        <taxon>Thiomargarita</taxon>
    </lineage>
</organism>
<dbReference type="AlphaFoldDB" id="A0A4E0RFR3"/>
<reference evidence="1 2" key="1">
    <citation type="journal article" date="2016" name="Front. Microbiol.">
        <title>Single-Cell (Meta-)Genomics of a Dimorphic Candidatus Thiomargarita nelsonii Reveals Genomic Plasticity.</title>
        <authorList>
            <person name="Flood B.E."/>
            <person name="Fliss P."/>
            <person name="Jones D.S."/>
            <person name="Dick G.J."/>
            <person name="Jain S."/>
            <person name="Kaster A.K."/>
            <person name="Winkel M."/>
            <person name="Mussmann M."/>
            <person name="Bailey J."/>
        </authorList>
    </citation>
    <scope>NUCLEOTIDE SEQUENCE [LARGE SCALE GENOMIC DNA]</scope>
    <source>
        <strain evidence="1">Hydrate Ridge</strain>
    </source>
</reference>
<dbReference type="EMBL" id="JSZA02000120">
    <property type="protein sequence ID" value="TGO02516.1"/>
    <property type="molecule type" value="Genomic_DNA"/>
</dbReference>
<proteinExistence type="predicted"/>
<keyword evidence="2" id="KW-1185">Reference proteome</keyword>
<sequence>MLIALYALIFYARSEDYTLCIDEPQSFVTLAEIQPWLMLIEKFCDDGELQTLVISHHPEVIDYLALSCGNYFSRQDHTPTQVKRVKTENSDSDN</sequence>
<dbReference type="Proteomes" id="UP000030428">
    <property type="component" value="Unassembled WGS sequence"/>
</dbReference>
<evidence type="ECO:0008006" key="3">
    <source>
        <dbReference type="Google" id="ProtNLM"/>
    </source>
</evidence>
<gene>
    <name evidence="1" type="ORF">PN36_23845</name>
</gene>
<protein>
    <recommendedName>
        <fullName evidence="3">ATPase AAA-type core domain-containing protein</fullName>
    </recommendedName>
</protein>
<name>A0A4E0RFR3_9GAMM</name>